<feature type="region of interest" description="Disordered" evidence="14">
    <location>
        <begin position="951"/>
        <end position="998"/>
    </location>
</feature>
<dbReference type="GO" id="GO:0008270">
    <property type="term" value="F:zinc ion binding"/>
    <property type="evidence" value="ECO:0007669"/>
    <property type="project" value="UniProtKB-KW"/>
</dbReference>
<feature type="region of interest" description="Disordered" evidence="14">
    <location>
        <begin position="364"/>
        <end position="392"/>
    </location>
</feature>
<dbReference type="GO" id="GO:0006281">
    <property type="term" value="P:DNA repair"/>
    <property type="evidence" value="ECO:0007669"/>
    <property type="project" value="TreeGrafter"/>
</dbReference>
<dbReference type="InterPro" id="IPR000380">
    <property type="entry name" value="Topo_IA"/>
</dbReference>
<dbReference type="PROSITE" id="PS51999">
    <property type="entry name" value="ZF_GRF"/>
    <property type="match status" value="2"/>
</dbReference>
<dbReference type="Pfam" id="PF01131">
    <property type="entry name" value="Topoisom_bac"/>
    <property type="match status" value="1"/>
</dbReference>
<feature type="domain" description="Topo IA-type catalytic" evidence="17">
    <location>
        <begin position="164"/>
        <end position="586"/>
    </location>
</feature>
<dbReference type="InterPro" id="IPR006171">
    <property type="entry name" value="TOPRIM_dom"/>
</dbReference>
<evidence type="ECO:0000256" key="8">
    <source>
        <dbReference type="ARBA" id="ARBA00023029"/>
    </source>
</evidence>
<dbReference type="InterPro" id="IPR023406">
    <property type="entry name" value="Topo_IA_AS"/>
</dbReference>
<dbReference type="InterPro" id="IPR010666">
    <property type="entry name" value="Znf_GRF"/>
</dbReference>
<feature type="domain" description="GRF-type" evidence="16">
    <location>
        <begin position="821"/>
        <end position="864"/>
    </location>
</feature>
<evidence type="ECO:0000256" key="14">
    <source>
        <dbReference type="SAM" id="MobiDB-lite"/>
    </source>
</evidence>
<dbReference type="EC" id="5.6.2.1" evidence="3 13"/>
<dbReference type="GO" id="GO:0003677">
    <property type="term" value="F:DNA binding"/>
    <property type="evidence" value="ECO:0007669"/>
    <property type="project" value="UniProtKB-KW"/>
</dbReference>
<dbReference type="Pfam" id="PF01396">
    <property type="entry name" value="Zn_ribbon_Top1"/>
    <property type="match status" value="1"/>
</dbReference>
<evidence type="ECO:0000256" key="13">
    <source>
        <dbReference type="RuleBase" id="RU362092"/>
    </source>
</evidence>
<protein>
    <recommendedName>
        <fullName evidence="3 13">DNA topoisomerase</fullName>
        <ecNumber evidence="3 13">5.6.2.1</ecNumber>
    </recommendedName>
</protein>
<dbReference type="PROSITE" id="PS00396">
    <property type="entry name" value="TOPO_IA_1"/>
    <property type="match status" value="1"/>
</dbReference>
<dbReference type="FunFam" id="1.10.460.10:FF:000003">
    <property type="entry name" value="DNA topoisomerase"/>
    <property type="match status" value="1"/>
</dbReference>
<dbReference type="Proteomes" id="UP001458880">
    <property type="component" value="Unassembled WGS sequence"/>
</dbReference>
<dbReference type="InterPro" id="IPR013826">
    <property type="entry name" value="Topo_IA_cen_sub3"/>
</dbReference>
<comment type="function">
    <text evidence="11">Releases the supercoiling and torsional tension of DNA introduced during the DNA replication and transcription by transiently cleaving and rejoining one strand of the DNA duplex. Introduces a single-strand break via transesterification at a target site in duplex DNA. The scissile phosphodiester is attacked by the catalytic tyrosine of the enzyme, resulting in the formation of a DNA-(5'-phosphotyrosyl)-enzyme intermediate and the expulsion of a 3'-OH DNA strand. The free DNA strand than undergoes passage around the unbroken strand thus removing DNA supercoils. Finally, in the religation step, the DNA 3'-OH attacks the covalent intermediate to expel the active-site tyrosine and restore the DNA phosphodiester backbone. Weakly relaxes negative supercoils and displays a distinct preference for binding single-stranded DNA.</text>
</comment>
<keyword evidence="9 13" id="KW-0238">DNA-binding</keyword>
<dbReference type="EMBL" id="JASPKY010000076">
    <property type="protein sequence ID" value="KAK9739285.1"/>
    <property type="molecule type" value="Genomic_DNA"/>
</dbReference>
<feature type="compositionally biased region" description="Polar residues" evidence="14">
    <location>
        <begin position="782"/>
        <end position="810"/>
    </location>
</feature>
<dbReference type="GO" id="GO:0003917">
    <property type="term" value="F:DNA topoisomerase type I (single strand cut, ATP-independent) activity"/>
    <property type="evidence" value="ECO:0007669"/>
    <property type="project" value="UniProtKB-EC"/>
</dbReference>
<feature type="compositionally biased region" description="Polar residues" evidence="14">
    <location>
        <begin position="756"/>
        <end position="775"/>
    </location>
</feature>
<keyword evidence="10 13" id="KW-0413">Isomerase</keyword>
<dbReference type="InterPro" id="IPR023405">
    <property type="entry name" value="Topo_IA_core_domain"/>
</dbReference>
<evidence type="ECO:0000256" key="9">
    <source>
        <dbReference type="ARBA" id="ARBA00023125"/>
    </source>
</evidence>
<evidence type="ECO:0000313" key="19">
    <source>
        <dbReference type="Proteomes" id="UP001458880"/>
    </source>
</evidence>
<dbReference type="Gene3D" id="1.10.290.10">
    <property type="entry name" value="Topoisomerase I, domain 4"/>
    <property type="match status" value="1"/>
</dbReference>
<dbReference type="InterPro" id="IPR013824">
    <property type="entry name" value="Topo_IA_cen_sub1"/>
</dbReference>
<comment type="similarity">
    <text evidence="2 13">Belongs to the type IA topoisomerase family.</text>
</comment>
<dbReference type="SUPFAM" id="SSF56712">
    <property type="entry name" value="Prokaryotic type I DNA topoisomerase"/>
    <property type="match status" value="1"/>
</dbReference>
<dbReference type="Pfam" id="PF01751">
    <property type="entry name" value="Toprim"/>
    <property type="match status" value="1"/>
</dbReference>
<evidence type="ECO:0000256" key="7">
    <source>
        <dbReference type="ARBA" id="ARBA00022833"/>
    </source>
</evidence>
<keyword evidence="8 13" id="KW-0799">Topoisomerase</keyword>
<dbReference type="InterPro" id="IPR013498">
    <property type="entry name" value="Topo_IA_Znf"/>
</dbReference>
<dbReference type="PROSITE" id="PS50880">
    <property type="entry name" value="TOPRIM"/>
    <property type="match status" value="1"/>
</dbReference>
<sequence>MKYLNVAEKNDAAKNIASILSSGNSNRREGLSTYNKIYEFEANVNGQRTTMVMTSVSGHLLNYSFPANFKSWQSCNPLVLFDAPVMKTCPDDYQRIKKTLEREIRSCQGLIIWTDCDREGENIGYEIIDVCTAVRPGLRIFRAKFSEITRQSIFRALNNLEQPKKNISDAVDVRQELDLRTGAAFTRLQTLRLQRVFPAKLADKLISYGSCQFPTLGFVVDRYKAIEEFISEPFWRIKMNHLVKDLTTEFNWKRERLFDKNACEAILDICKENPMATVEMVESKPKSKWRPLPLDTVEMEKNVSRKLRITAKEAMRIAEKLYTQGLISYPRTETNIFPPELSLQPLVEQQTPDNRWGPFAQRILNEGGPRPRQGKKSDQAHPPIHPTKYTNNLTGNEQKVYEYIVRHFLACVHKDALGHETTVHVDIANEKFQAKGLMILERNYLDVYIYEKWNAREIHHYQNGDTFMPSTLEMAESSTSPPKLLTEADLIALMEKHGIGTDATHAEHIDTIKSREYVGLQENMYFVPGTLGMGLVEGYDKIGLEVSLAKPKLRAEFENDLKLICEGRKDPEVVRREQIAKYKSMFQRVMTKMRCIDETLSNRLEDRPQAFDEPIVNQEEFKSVLKCPKCGNDMVLKDRKNGQGKYLSCVMYPGCKNVIWFSINVETIDVLDETCPNCGPDVKKLKIKFKHNVFPGYPNPNTLCIGGCDEIVLSTLDININTVRKQTNSTNNRNWNNFPSSSTNNRPSTSNRDSGFGSSSEANPSGNNDRYNGPNNKRDNSRSFLNNSSSTTLMPGPSGTNQTFINPNSIANDLPEDQIVCSCNNPAVLLTVRKEGPNTGRKFYKCRNGVDGGGCNFFLWAADTEPENPNSSRMTHPNNSRMPNLINSRMNGTMGSQAEIRCNCQLQAQLRTVQKDGPNKGRQFYSCSKPIGEGCNFFKWADDSGGGSSYSNGGDDWGGGGGGRGGGNNNQWKNKNQRGGGGGKTKTRNGNRTAPYQNKTRAKRKCGLCAQEGQMEIGQLLTKIKLERKENAGFVLKKAIREQIAPTHKYVNNY</sequence>
<dbReference type="GO" id="GO:0006265">
    <property type="term" value="P:DNA topological change"/>
    <property type="evidence" value="ECO:0007669"/>
    <property type="project" value="InterPro"/>
</dbReference>
<accession>A0AAW1M078</accession>
<evidence type="ECO:0000313" key="18">
    <source>
        <dbReference type="EMBL" id="KAK9739285.1"/>
    </source>
</evidence>
<dbReference type="PANTHER" id="PTHR11390:SF21">
    <property type="entry name" value="DNA TOPOISOMERASE 3-ALPHA"/>
    <property type="match status" value="1"/>
</dbReference>
<dbReference type="GO" id="GO:0031422">
    <property type="term" value="C:RecQ family helicase-topoisomerase III complex"/>
    <property type="evidence" value="ECO:0007669"/>
    <property type="project" value="TreeGrafter"/>
</dbReference>
<evidence type="ECO:0000259" key="15">
    <source>
        <dbReference type="PROSITE" id="PS50880"/>
    </source>
</evidence>
<dbReference type="FunFam" id="1.10.290.10:FF:000001">
    <property type="entry name" value="DNA topoisomerase"/>
    <property type="match status" value="1"/>
</dbReference>
<dbReference type="InterPro" id="IPR013825">
    <property type="entry name" value="Topo_IA_cen_sub2"/>
</dbReference>
<evidence type="ECO:0000256" key="3">
    <source>
        <dbReference type="ARBA" id="ARBA00012891"/>
    </source>
</evidence>
<dbReference type="GO" id="GO:0006310">
    <property type="term" value="P:DNA recombination"/>
    <property type="evidence" value="ECO:0007669"/>
    <property type="project" value="TreeGrafter"/>
</dbReference>
<comment type="catalytic activity">
    <reaction evidence="1 13">
        <text>ATP-independent breakage of single-stranded DNA, followed by passage and rejoining.</text>
        <dbReference type="EC" id="5.6.2.1"/>
    </reaction>
</comment>
<dbReference type="PANTHER" id="PTHR11390">
    <property type="entry name" value="PROKARYOTIC DNA TOPOISOMERASE"/>
    <property type="match status" value="1"/>
</dbReference>
<dbReference type="CDD" id="cd00186">
    <property type="entry name" value="TOP1Ac"/>
    <property type="match status" value="1"/>
</dbReference>
<dbReference type="InterPro" id="IPR003602">
    <property type="entry name" value="Topo_IA_DNA-bd_dom"/>
</dbReference>
<keyword evidence="4" id="KW-0479">Metal-binding</keyword>
<feature type="compositionally biased region" description="Gly residues" evidence="14">
    <location>
        <begin position="955"/>
        <end position="968"/>
    </location>
</feature>
<evidence type="ECO:0000256" key="6">
    <source>
        <dbReference type="ARBA" id="ARBA00022771"/>
    </source>
</evidence>
<dbReference type="SUPFAM" id="SSF57783">
    <property type="entry name" value="Zinc beta-ribbon"/>
    <property type="match status" value="1"/>
</dbReference>
<evidence type="ECO:0000259" key="17">
    <source>
        <dbReference type="PROSITE" id="PS52039"/>
    </source>
</evidence>
<keyword evidence="19" id="KW-1185">Reference proteome</keyword>
<evidence type="ECO:0000256" key="11">
    <source>
        <dbReference type="ARBA" id="ARBA00056363"/>
    </source>
</evidence>
<keyword evidence="7" id="KW-0862">Zinc</keyword>
<organism evidence="18 19">
    <name type="scientific">Popillia japonica</name>
    <name type="common">Japanese beetle</name>
    <dbReference type="NCBI Taxonomy" id="7064"/>
    <lineage>
        <taxon>Eukaryota</taxon>
        <taxon>Metazoa</taxon>
        <taxon>Ecdysozoa</taxon>
        <taxon>Arthropoda</taxon>
        <taxon>Hexapoda</taxon>
        <taxon>Insecta</taxon>
        <taxon>Pterygota</taxon>
        <taxon>Neoptera</taxon>
        <taxon>Endopterygota</taxon>
        <taxon>Coleoptera</taxon>
        <taxon>Polyphaga</taxon>
        <taxon>Scarabaeiformia</taxon>
        <taxon>Scarabaeidae</taxon>
        <taxon>Rutelinae</taxon>
        <taxon>Popillia</taxon>
    </lineage>
</organism>
<dbReference type="PRINTS" id="PR00417">
    <property type="entry name" value="PRTPISMRASEI"/>
</dbReference>
<evidence type="ECO:0000256" key="1">
    <source>
        <dbReference type="ARBA" id="ARBA00000213"/>
    </source>
</evidence>
<dbReference type="Gene3D" id="2.70.20.10">
    <property type="entry name" value="Topoisomerase I, domain 3"/>
    <property type="match status" value="1"/>
</dbReference>
<name>A0AAW1M078_POPJA</name>
<dbReference type="FunFam" id="3.40.50.140:FF:000003">
    <property type="entry name" value="DNA topoisomerase"/>
    <property type="match status" value="1"/>
</dbReference>
<dbReference type="InterPro" id="IPR013497">
    <property type="entry name" value="Topo_IA_cen"/>
</dbReference>
<dbReference type="CDD" id="cd03362">
    <property type="entry name" value="TOPRIM_TopoIA_TopoIII"/>
    <property type="match status" value="1"/>
</dbReference>
<dbReference type="InterPro" id="IPR003601">
    <property type="entry name" value="Topo_IA_2"/>
</dbReference>
<comment type="caution">
    <text evidence="18">The sequence shown here is derived from an EMBL/GenBank/DDBJ whole genome shotgun (WGS) entry which is preliminary data.</text>
</comment>
<evidence type="ECO:0000256" key="2">
    <source>
        <dbReference type="ARBA" id="ARBA00009446"/>
    </source>
</evidence>
<dbReference type="SMART" id="SM00436">
    <property type="entry name" value="TOP1Bc"/>
    <property type="match status" value="1"/>
</dbReference>
<reference evidence="18 19" key="1">
    <citation type="journal article" date="2024" name="BMC Genomics">
        <title>De novo assembly and annotation of Popillia japonica's genome with initial clues to its potential as an invasive pest.</title>
        <authorList>
            <person name="Cucini C."/>
            <person name="Boschi S."/>
            <person name="Funari R."/>
            <person name="Cardaioli E."/>
            <person name="Iannotti N."/>
            <person name="Marturano G."/>
            <person name="Paoli F."/>
            <person name="Bruttini M."/>
            <person name="Carapelli A."/>
            <person name="Frati F."/>
            <person name="Nardi F."/>
        </authorList>
    </citation>
    <scope>NUCLEOTIDE SEQUENCE [LARGE SCALE GENOMIC DNA]</scope>
    <source>
        <strain evidence="18">DMR45628</strain>
    </source>
</reference>
<evidence type="ECO:0000256" key="4">
    <source>
        <dbReference type="ARBA" id="ARBA00022723"/>
    </source>
</evidence>
<evidence type="ECO:0000256" key="10">
    <source>
        <dbReference type="ARBA" id="ARBA00023235"/>
    </source>
</evidence>
<evidence type="ECO:0000259" key="16">
    <source>
        <dbReference type="PROSITE" id="PS51999"/>
    </source>
</evidence>
<dbReference type="InterPro" id="IPR034144">
    <property type="entry name" value="TOPRIM_TopoIII"/>
</dbReference>
<feature type="region of interest" description="Disordered" evidence="14">
    <location>
        <begin position="728"/>
        <end position="810"/>
    </location>
</feature>
<feature type="domain" description="GRF-type" evidence="16">
    <location>
        <begin position="902"/>
        <end position="944"/>
    </location>
</feature>
<dbReference type="Gene3D" id="1.10.460.10">
    <property type="entry name" value="Topoisomerase I, domain 2"/>
    <property type="match status" value="1"/>
</dbReference>
<dbReference type="Gene3D" id="3.40.50.140">
    <property type="match status" value="1"/>
</dbReference>
<dbReference type="Pfam" id="PF06839">
    <property type="entry name" value="Zn_ribbon_GRF"/>
    <property type="match status" value="2"/>
</dbReference>
<feature type="domain" description="Toprim" evidence="15">
    <location>
        <begin position="2"/>
        <end position="146"/>
    </location>
</feature>
<comment type="function">
    <text evidence="13">Introduces a single-strand break via transesterification at a target site in duplex DNA. Releases the supercoiling and torsional tension of DNA introduced during the DNA replication and transcription by transiently cleaving and rejoining one strand of the DNA duplex. The scissile phosphodiester is attacked by the catalytic tyrosine of the enzyme, resulting in the formation of a DNA-(5'-phosphotyrosyl)-enzyme intermediate and the expulsion of a 3'-OH DNA strand.</text>
</comment>
<dbReference type="SMART" id="SM00437">
    <property type="entry name" value="TOP1Ac"/>
    <property type="match status" value="1"/>
</dbReference>
<proteinExistence type="inferred from homology"/>
<dbReference type="SMART" id="SM00493">
    <property type="entry name" value="TOPRIM"/>
    <property type="match status" value="1"/>
</dbReference>
<dbReference type="AlphaFoldDB" id="A0AAW1M078"/>
<dbReference type="GO" id="GO:0005634">
    <property type="term" value="C:nucleus"/>
    <property type="evidence" value="ECO:0007669"/>
    <property type="project" value="TreeGrafter"/>
</dbReference>
<gene>
    <name evidence="18" type="ORF">QE152_g9114</name>
</gene>
<evidence type="ECO:0000256" key="12">
    <source>
        <dbReference type="PROSITE-ProRule" id="PRU01343"/>
    </source>
</evidence>
<evidence type="ECO:0000256" key="5">
    <source>
        <dbReference type="ARBA" id="ARBA00022737"/>
    </source>
</evidence>
<feature type="compositionally biased region" description="Low complexity" evidence="14">
    <location>
        <begin position="728"/>
        <end position="752"/>
    </location>
</feature>
<dbReference type="Gene3D" id="3.30.65.10">
    <property type="entry name" value="Bacterial Topoisomerase I, domain 1"/>
    <property type="match status" value="1"/>
</dbReference>
<keyword evidence="5" id="KW-0677">Repeat</keyword>
<keyword evidence="6 12" id="KW-0863">Zinc-finger</keyword>
<dbReference type="PROSITE" id="PS52039">
    <property type="entry name" value="TOPO_IA_2"/>
    <property type="match status" value="1"/>
</dbReference>